<keyword evidence="19" id="KW-0413">Isomerase</keyword>
<evidence type="ECO:0000256" key="17">
    <source>
        <dbReference type="ARBA" id="ARBA00022840"/>
    </source>
</evidence>
<dbReference type="FunFam" id="3.40.50.300:FF:000166">
    <property type="entry name" value="vesicle-fusing ATPase isoform X1"/>
    <property type="match status" value="1"/>
</dbReference>
<evidence type="ECO:0000256" key="18">
    <source>
        <dbReference type="ARBA" id="ARBA00022927"/>
    </source>
</evidence>
<evidence type="ECO:0000256" key="15">
    <source>
        <dbReference type="ARBA" id="ARBA00022741"/>
    </source>
</evidence>
<evidence type="ECO:0000256" key="14">
    <source>
        <dbReference type="ARBA" id="ARBA00022737"/>
    </source>
</evidence>
<keyword evidence="20" id="KW-0931">ER-Golgi transport</keyword>
<dbReference type="GO" id="GO:0016887">
    <property type="term" value="F:ATP hydrolysis activity"/>
    <property type="evidence" value="ECO:0007669"/>
    <property type="project" value="InterPro"/>
</dbReference>
<dbReference type="GO" id="GO:0005975">
    <property type="term" value="P:carbohydrate metabolic process"/>
    <property type="evidence" value="ECO:0007669"/>
    <property type="project" value="InterPro"/>
</dbReference>
<dbReference type="NCBIfam" id="NF004076">
    <property type="entry name" value="PRK05581.1-4"/>
    <property type="match status" value="1"/>
</dbReference>
<evidence type="ECO:0000256" key="20">
    <source>
        <dbReference type="RuleBase" id="RU367045"/>
    </source>
</evidence>
<dbReference type="GO" id="GO:0006891">
    <property type="term" value="P:intra-Golgi vesicle-mediated transport"/>
    <property type="evidence" value="ECO:0007669"/>
    <property type="project" value="TreeGrafter"/>
</dbReference>
<comment type="catalytic activity">
    <reaction evidence="20">
        <text>ATP + H2O = ADP + phosphate + H(+)</text>
        <dbReference type="Rhea" id="RHEA:13065"/>
        <dbReference type="ChEBI" id="CHEBI:15377"/>
        <dbReference type="ChEBI" id="CHEBI:15378"/>
        <dbReference type="ChEBI" id="CHEBI:30616"/>
        <dbReference type="ChEBI" id="CHEBI:43474"/>
        <dbReference type="ChEBI" id="CHEBI:456216"/>
        <dbReference type="EC" id="3.6.4.6"/>
    </reaction>
</comment>
<dbReference type="InterPro" id="IPR054419">
    <property type="entry name" value="NSF_ATPase_lid"/>
</dbReference>
<comment type="cofactor">
    <cofactor evidence="3">
        <name>Co(2+)</name>
        <dbReference type="ChEBI" id="CHEBI:48828"/>
    </cofactor>
</comment>
<evidence type="ECO:0000256" key="11">
    <source>
        <dbReference type="ARBA" id="ARBA00022448"/>
    </source>
</evidence>
<dbReference type="AlphaFoldDB" id="A0A4Y7M356"/>
<dbReference type="InterPro" id="IPR003960">
    <property type="entry name" value="ATPase_AAA_CS"/>
</dbReference>
<keyword evidence="18 20" id="KW-0653">Protein transport</keyword>
<dbReference type="EC" id="3.6.4.6" evidence="20"/>
<dbReference type="CDD" id="cd19504">
    <property type="entry name" value="RecA-like_NSF-SEC18_r1-like"/>
    <property type="match status" value="1"/>
</dbReference>
<keyword evidence="15 20" id="KW-0547">Nucleotide-binding</keyword>
<dbReference type="EMBL" id="LR006369">
    <property type="protein sequence ID" value="SVE75988.1"/>
    <property type="molecule type" value="mRNA"/>
</dbReference>
<gene>
    <name evidence="22" type="primary">EOG090X0CAY</name>
</gene>
<dbReference type="InterPro" id="IPR027417">
    <property type="entry name" value="P-loop_NTPase"/>
</dbReference>
<keyword evidence="20" id="KW-0378">Hydrolase</keyword>
<dbReference type="PROSITE" id="PS01086">
    <property type="entry name" value="RIBUL_P_3_EPIMER_2"/>
    <property type="match status" value="1"/>
</dbReference>
<reference evidence="22" key="1">
    <citation type="submission" date="2018-08" db="EMBL/GenBank/DDBJ databases">
        <authorList>
            <person name="Cornetti L."/>
        </authorList>
    </citation>
    <scope>NUCLEOTIDE SEQUENCE</scope>
    <source>
        <strain evidence="22">PT-GA-1</strain>
    </source>
</reference>
<dbReference type="Gene3D" id="3.10.330.10">
    <property type="match status" value="1"/>
</dbReference>
<dbReference type="InterPro" id="IPR026019">
    <property type="entry name" value="Ribul_P_3_epim"/>
</dbReference>
<evidence type="ECO:0000313" key="22">
    <source>
        <dbReference type="EMBL" id="SVE75988.1"/>
    </source>
</evidence>
<dbReference type="Gene3D" id="3.20.20.70">
    <property type="entry name" value="Aldolase class I"/>
    <property type="match status" value="1"/>
</dbReference>
<comment type="similarity">
    <text evidence="8 20">Belongs to the AAA ATPase family.</text>
</comment>
<dbReference type="Pfam" id="PF21964">
    <property type="entry name" value="NSF_ATPase_lid"/>
    <property type="match status" value="1"/>
</dbReference>
<dbReference type="PANTHER" id="PTHR23078">
    <property type="entry name" value="VESICULAR-FUSION PROTEIN NSF"/>
    <property type="match status" value="1"/>
</dbReference>
<keyword evidence="20" id="KW-0460">Magnesium</keyword>
<dbReference type="GO" id="GO:0043001">
    <property type="term" value="P:Golgi to plasma membrane protein transport"/>
    <property type="evidence" value="ECO:0007669"/>
    <property type="project" value="TreeGrafter"/>
</dbReference>
<evidence type="ECO:0000256" key="13">
    <source>
        <dbReference type="ARBA" id="ARBA00022723"/>
    </source>
</evidence>
<name>A0A4Y7M356_9CRUS</name>
<dbReference type="InterPro" id="IPR000056">
    <property type="entry name" value="Ribul_P_3_epim-like"/>
</dbReference>
<dbReference type="FunFam" id="3.20.20.70:FF:000074">
    <property type="entry name" value="Ribulose-phosphate 3-epimerase"/>
    <property type="match status" value="1"/>
</dbReference>
<evidence type="ECO:0000259" key="21">
    <source>
        <dbReference type="SMART" id="SM00382"/>
    </source>
</evidence>
<dbReference type="GO" id="GO:0046872">
    <property type="term" value="F:metal ion binding"/>
    <property type="evidence" value="ECO:0007669"/>
    <property type="project" value="UniProtKB-UniRule"/>
</dbReference>
<evidence type="ECO:0000256" key="12">
    <source>
        <dbReference type="ARBA" id="ARBA00022490"/>
    </source>
</evidence>
<comment type="subunit">
    <text evidence="10">Homohexamer.</text>
</comment>
<evidence type="ECO:0000256" key="3">
    <source>
        <dbReference type="ARBA" id="ARBA00001941"/>
    </source>
</evidence>
<dbReference type="InterPro" id="IPR003959">
    <property type="entry name" value="ATPase_AAA_core"/>
</dbReference>
<evidence type="ECO:0000256" key="7">
    <source>
        <dbReference type="ARBA" id="ARBA00005016"/>
    </source>
</evidence>
<organism evidence="22">
    <name type="scientific">Daphnia hispanica</name>
    <dbReference type="NCBI Taxonomy" id="575233"/>
    <lineage>
        <taxon>Eukaryota</taxon>
        <taxon>Metazoa</taxon>
        <taxon>Ecdysozoa</taxon>
        <taxon>Arthropoda</taxon>
        <taxon>Crustacea</taxon>
        <taxon>Branchiopoda</taxon>
        <taxon>Diplostraca</taxon>
        <taxon>Cladocera</taxon>
        <taxon>Anomopoda</taxon>
        <taxon>Daphniidae</taxon>
        <taxon>Daphnia</taxon>
    </lineage>
</organism>
<comment type="subcellular location">
    <subcellularLocation>
        <location evidence="6 20">Cytoplasm</location>
    </subcellularLocation>
</comment>
<comment type="function">
    <text evidence="20">Required for vesicle-mediated transport. Catalyzes the fusion of transport vesicles within the Golgi cisternae. Is also required for transport from the endoplasmic reticulum to the Golgi stack. Seems to function as a fusion protein required for the delivery of cargo proteins to all compartments of the Golgi stack independent of vesicle origin.</text>
</comment>
<evidence type="ECO:0000256" key="5">
    <source>
        <dbReference type="ARBA" id="ARBA00001954"/>
    </source>
</evidence>
<dbReference type="GO" id="GO:0006098">
    <property type="term" value="P:pentose-phosphate shunt"/>
    <property type="evidence" value="ECO:0007669"/>
    <property type="project" value="InterPro"/>
</dbReference>
<evidence type="ECO:0000256" key="1">
    <source>
        <dbReference type="ARBA" id="ARBA00001782"/>
    </source>
</evidence>
<dbReference type="Pfam" id="PF17862">
    <property type="entry name" value="AAA_lid_3"/>
    <property type="match status" value="1"/>
</dbReference>
<dbReference type="PROSITE" id="PS01085">
    <property type="entry name" value="RIBUL_P_3_EPIMER_1"/>
    <property type="match status" value="1"/>
</dbReference>
<dbReference type="SUPFAM" id="SSF51366">
    <property type="entry name" value="Ribulose-phoshate binding barrel"/>
    <property type="match status" value="1"/>
</dbReference>
<keyword evidence="17 20" id="KW-0067">ATP-binding</keyword>
<evidence type="ECO:0000256" key="9">
    <source>
        <dbReference type="ARBA" id="ARBA00009541"/>
    </source>
</evidence>
<keyword evidence="12 20" id="KW-0963">Cytoplasm</keyword>
<dbReference type="InterPro" id="IPR041569">
    <property type="entry name" value="AAA_lid_3"/>
</dbReference>
<evidence type="ECO:0000256" key="2">
    <source>
        <dbReference type="ARBA" id="ARBA00001936"/>
    </source>
</evidence>
<dbReference type="InterPro" id="IPR039812">
    <property type="entry name" value="Vesicle-fus_ATPase"/>
</dbReference>
<dbReference type="SUPFAM" id="SSF54585">
    <property type="entry name" value="Cdc48 domain 2-like"/>
    <property type="match status" value="1"/>
</dbReference>
<feature type="domain" description="AAA+ ATPase" evidence="21">
    <location>
        <begin position="392"/>
        <end position="514"/>
    </location>
</feature>
<dbReference type="CDD" id="cd00429">
    <property type="entry name" value="RPE"/>
    <property type="match status" value="1"/>
</dbReference>
<evidence type="ECO:0000256" key="10">
    <source>
        <dbReference type="ARBA" id="ARBA00011643"/>
    </source>
</evidence>
<keyword evidence="16" id="KW-0862">Zinc</keyword>
<keyword evidence="13 20" id="KW-0479">Metal-binding</keyword>
<dbReference type="NCBIfam" id="TIGR01163">
    <property type="entry name" value="rpe"/>
    <property type="match status" value="1"/>
</dbReference>
<dbReference type="InterPro" id="IPR003593">
    <property type="entry name" value="AAA+_ATPase"/>
</dbReference>
<dbReference type="GO" id="GO:0005524">
    <property type="term" value="F:ATP binding"/>
    <property type="evidence" value="ECO:0007669"/>
    <property type="project" value="UniProtKB-UniRule"/>
</dbReference>
<dbReference type="FunFam" id="3.40.50.300:FF:000187">
    <property type="entry name" value="Vesicular-fusion ATPase SEC18"/>
    <property type="match status" value="1"/>
</dbReference>
<dbReference type="Pfam" id="PF00004">
    <property type="entry name" value="AAA"/>
    <property type="match status" value="2"/>
</dbReference>
<dbReference type="SUPFAM" id="SSF52540">
    <property type="entry name" value="P-loop containing nucleoside triphosphate hydrolases"/>
    <property type="match status" value="2"/>
</dbReference>
<keyword evidence="14" id="KW-0677">Repeat</keyword>
<evidence type="ECO:0000256" key="19">
    <source>
        <dbReference type="ARBA" id="ARBA00023235"/>
    </source>
</evidence>
<evidence type="ECO:0000256" key="16">
    <source>
        <dbReference type="ARBA" id="ARBA00022833"/>
    </source>
</evidence>
<comment type="cofactor">
    <cofactor evidence="20">
        <name>Mg(2+)</name>
        <dbReference type="ChEBI" id="CHEBI:18420"/>
    </cofactor>
    <text evidence="20">Binds 1 Mg(2+) ion per subunit.</text>
</comment>
<dbReference type="FunFam" id="1.10.8.60:FF:000026">
    <property type="entry name" value="vesicle-fusing ATPase isoform X1"/>
    <property type="match status" value="1"/>
</dbReference>
<evidence type="ECO:0000256" key="8">
    <source>
        <dbReference type="ARBA" id="ARBA00006914"/>
    </source>
</evidence>
<dbReference type="GO" id="GO:0004750">
    <property type="term" value="F:D-ribulose-phosphate 3-epimerase activity"/>
    <property type="evidence" value="ECO:0007669"/>
    <property type="project" value="UniProtKB-EC"/>
</dbReference>
<dbReference type="GO" id="GO:0005795">
    <property type="term" value="C:Golgi stack"/>
    <property type="evidence" value="ECO:0007669"/>
    <property type="project" value="TreeGrafter"/>
</dbReference>
<dbReference type="HAMAP" id="MF_02227">
    <property type="entry name" value="RPE"/>
    <property type="match status" value="1"/>
</dbReference>
<feature type="domain" description="AAA+ ATPase" evidence="21">
    <location>
        <begin position="111"/>
        <end position="258"/>
    </location>
</feature>
<evidence type="ECO:0000256" key="6">
    <source>
        <dbReference type="ARBA" id="ARBA00004496"/>
    </source>
</evidence>
<accession>A0A4Y7M356</accession>
<comment type="cofactor">
    <cofactor evidence="4">
        <name>Zn(2+)</name>
        <dbReference type="ChEBI" id="CHEBI:29105"/>
    </cofactor>
</comment>
<dbReference type="PANTHER" id="PTHR23078:SF3">
    <property type="entry name" value="VESICLE-FUSING ATPASE"/>
    <property type="match status" value="1"/>
</dbReference>
<dbReference type="Pfam" id="PF00834">
    <property type="entry name" value="Ribul_P_3_epim"/>
    <property type="match status" value="1"/>
</dbReference>
<dbReference type="PROSITE" id="PS00674">
    <property type="entry name" value="AAA"/>
    <property type="match status" value="1"/>
</dbReference>
<dbReference type="InterPro" id="IPR013785">
    <property type="entry name" value="Aldolase_TIM"/>
</dbReference>
<comment type="pathway">
    <text evidence="7">Carbohydrate degradation; pentose phosphate pathway; D-xylulose 5-phosphate from D-ribulose 5-phosphate (non-oxidative stage): step 1/1.</text>
</comment>
<comment type="cofactor">
    <cofactor evidence="5">
        <name>Fe(2+)</name>
        <dbReference type="ChEBI" id="CHEBI:29033"/>
    </cofactor>
</comment>
<comment type="catalytic activity">
    <reaction evidence="1">
        <text>D-ribulose 5-phosphate = D-xylulose 5-phosphate</text>
        <dbReference type="Rhea" id="RHEA:13677"/>
        <dbReference type="ChEBI" id="CHEBI:57737"/>
        <dbReference type="ChEBI" id="CHEBI:58121"/>
        <dbReference type="EC" id="5.1.3.1"/>
    </reaction>
</comment>
<dbReference type="InterPro" id="IPR011060">
    <property type="entry name" value="RibuloseP-bd_barrel"/>
</dbReference>
<dbReference type="Gene3D" id="1.10.8.60">
    <property type="match status" value="2"/>
</dbReference>
<protein>
    <recommendedName>
        <fullName evidence="20">Vesicle-fusing ATPase</fullName>
        <ecNumber evidence="20">3.6.4.6</ecNumber>
    </recommendedName>
</protein>
<evidence type="ECO:0000256" key="4">
    <source>
        <dbReference type="ARBA" id="ARBA00001947"/>
    </source>
</evidence>
<keyword evidence="11 20" id="KW-0813">Transport</keyword>
<sequence>MDVTQQTLANVVLEVDFLQKKSTTLEPYDSDAMAREFLAQFHHQSFSIGQQLVFQFQEKKLLILIVKELEDWDFQNMGVGGLDTEFNAIFRRAFASRVFPPEIVEQLGCKHVKGILLYGPPGTGKTLMARQIGKMLNAREPKIVNGPQILDKYVGESEANIRRLFADAEEEEKRLGPNSGLHIIIFDEIDAICKSRGSVAGASGVHDTVVNQLLAKIDGVEQLNNILVIGMTNRRDMIDEALLRPGRMEVQMEIGLPSETGRGQILKIHTARMRDNKKIAPDVDLQELAVLTKNFSGAEIEGLVRAAQSTALNRLIKASNKVEVDPEAGEKLMVDRGDFLHALDTDIKPAFGTSSEALELYITRGIINWGEPIRSLLEYGVILTQQARKGFGLVSVLVEGPPNAGKTALAAQLAKNSDFPFIKICSPDDMFFDDAYRSELSCLLVDNIERLLDYGAIGPRYSNIVLQALLVLLTKQPPKGRKLLVFCTTSRRQVLEEMEMLSTFTAVLRVPNISTCEQLITVLEETEAFSKNEIAAIARKVANRRHTTPCCKIGPSILCADLSCLAEECRKMIHSGADYLHLDVMDGHFVPNLTFGHPIVKCLRPKMPDVYFDMHMMVQNPERWVESMADAGANQYTFHVEACEDIPALCRKIQESGMRVGVGLKPGTPVETILPYSDLFDVVLIMTVEPGFGGQSFMEDMMSKVQYLRTNFPYLDIEVDGGVGPNTIDAVAEAGANMIVSGTAITGAADPSQVIALLRNSVENAIQKSQLER</sequence>
<proteinExistence type="evidence at transcript level"/>
<dbReference type="SMART" id="SM00382">
    <property type="entry name" value="AAA"/>
    <property type="match status" value="2"/>
</dbReference>
<dbReference type="GO" id="GO:0035494">
    <property type="term" value="P:SNARE complex disassembly"/>
    <property type="evidence" value="ECO:0007669"/>
    <property type="project" value="InterPro"/>
</dbReference>
<dbReference type="Gene3D" id="3.40.50.300">
    <property type="entry name" value="P-loop containing nucleotide triphosphate hydrolases"/>
    <property type="match status" value="2"/>
</dbReference>
<comment type="cofactor">
    <cofactor evidence="2">
        <name>Mn(2+)</name>
        <dbReference type="ChEBI" id="CHEBI:29035"/>
    </cofactor>
</comment>
<comment type="similarity">
    <text evidence="9">Belongs to the ribulose-phosphate 3-epimerase family.</text>
</comment>
<dbReference type="InterPro" id="IPR029067">
    <property type="entry name" value="CDC48_domain_2-like_sf"/>
</dbReference>